<evidence type="ECO:0000313" key="4">
    <source>
        <dbReference type="EMBL" id="MFD1871777.1"/>
    </source>
</evidence>
<dbReference type="RefSeq" id="WP_382312099.1">
    <property type="nucleotide sequence ID" value="NZ_JBHUFD010000001.1"/>
</dbReference>
<name>A0ABW4QR17_9BACT</name>
<evidence type="ECO:0000259" key="3">
    <source>
        <dbReference type="Pfam" id="PF10988"/>
    </source>
</evidence>
<accession>A0ABW4QR17</accession>
<gene>
    <name evidence="4" type="ORF">ACFSDX_05030</name>
</gene>
<protein>
    <submittedName>
        <fullName evidence="4">Head GIN domain-containing protein</fullName>
    </submittedName>
</protein>
<keyword evidence="2" id="KW-0732">Signal</keyword>
<comment type="caution">
    <text evidence="4">The sequence shown here is derived from an EMBL/GenBank/DDBJ whole genome shotgun (WGS) entry which is preliminary data.</text>
</comment>
<feature type="domain" description="Putative auto-transporter adhesin head GIN" evidence="3">
    <location>
        <begin position="30"/>
        <end position="219"/>
    </location>
</feature>
<evidence type="ECO:0000313" key="5">
    <source>
        <dbReference type="Proteomes" id="UP001597197"/>
    </source>
</evidence>
<reference evidence="5" key="1">
    <citation type="journal article" date="2019" name="Int. J. Syst. Evol. Microbiol.">
        <title>The Global Catalogue of Microorganisms (GCM) 10K type strain sequencing project: providing services to taxonomists for standard genome sequencing and annotation.</title>
        <authorList>
            <consortium name="The Broad Institute Genomics Platform"/>
            <consortium name="The Broad Institute Genome Sequencing Center for Infectious Disease"/>
            <person name="Wu L."/>
            <person name="Ma J."/>
        </authorList>
    </citation>
    <scope>NUCLEOTIDE SEQUENCE [LARGE SCALE GENOMIC DNA]</scope>
    <source>
        <strain evidence="5">CGMCC 1.15795</strain>
    </source>
</reference>
<evidence type="ECO:0000256" key="1">
    <source>
        <dbReference type="SAM" id="MobiDB-lite"/>
    </source>
</evidence>
<proteinExistence type="predicted"/>
<feature type="chain" id="PRO_5045261499" evidence="2">
    <location>
        <begin position="21"/>
        <end position="234"/>
    </location>
</feature>
<feature type="signal peptide" evidence="2">
    <location>
        <begin position="1"/>
        <end position="20"/>
    </location>
</feature>
<keyword evidence="5" id="KW-1185">Reference proteome</keyword>
<dbReference type="Pfam" id="PF10988">
    <property type="entry name" value="DUF2807"/>
    <property type="match status" value="1"/>
</dbReference>
<sequence length="234" mass="23969">MKNVLLSALLGLATLTGAHAQSAQMRSVSAFHAIKVGSGIQLELTAGHGQRVEVSANVAEFANYIRTTVEDGVLTIGYDNPNDRNGQQRSRQHVQLRASVTADQLTALVAGSGSSVKASGDIDADDFKLDISSGATVKADISTATLAVRQSSGSTTMLDGRATSLDVQAGSGATFNGKDLRTDRCRAQASSGSSIQIAVKDDLVAEASSGASISYSGSPQLTKRVSSGASVSGH</sequence>
<feature type="compositionally biased region" description="Polar residues" evidence="1">
    <location>
        <begin position="219"/>
        <end position="234"/>
    </location>
</feature>
<organism evidence="4 5">
    <name type="scientific">Hymenobacter bucti</name>
    <dbReference type="NCBI Taxonomy" id="1844114"/>
    <lineage>
        <taxon>Bacteria</taxon>
        <taxon>Pseudomonadati</taxon>
        <taxon>Bacteroidota</taxon>
        <taxon>Cytophagia</taxon>
        <taxon>Cytophagales</taxon>
        <taxon>Hymenobacteraceae</taxon>
        <taxon>Hymenobacter</taxon>
    </lineage>
</organism>
<dbReference type="EMBL" id="JBHUFD010000001">
    <property type="protein sequence ID" value="MFD1871777.1"/>
    <property type="molecule type" value="Genomic_DNA"/>
</dbReference>
<dbReference type="Proteomes" id="UP001597197">
    <property type="component" value="Unassembled WGS sequence"/>
</dbReference>
<feature type="region of interest" description="Disordered" evidence="1">
    <location>
        <begin position="211"/>
        <end position="234"/>
    </location>
</feature>
<dbReference type="InterPro" id="IPR021255">
    <property type="entry name" value="DUF2807"/>
</dbReference>
<dbReference type="Gene3D" id="2.160.20.120">
    <property type="match status" value="1"/>
</dbReference>
<evidence type="ECO:0000256" key="2">
    <source>
        <dbReference type="SAM" id="SignalP"/>
    </source>
</evidence>